<comment type="similarity">
    <text evidence="1">Belongs to the peptidase M20A family.</text>
</comment>
<name>A0A5N5DWA9_RHOER</name>
<dbReference type="SUPFAM" id="SSF55031">
    <property type="entry name" value="Bacterial exopeptidase dimerisation domain"/>
    <property type="match status" value="1"/>
</dbReference>
<keyword evidence="4" id="KW-0378">Hydrolase</keyword>
<dbReference type="GO" id="GO:0046872">
    <property type="term" value="F:metal ion binding"/>
    <property type="evidence" value="ECO:0007669"/>
    <property type="project" value="UniProtKB-KW"/>
</dbReference>
<dbReference type="Gene3D" id="3.40.630.10">
    <property type="entry name" value="Zn peptidases"/>
    <property type="match status" value="1"/>
</dbReference>
<dbReference type="Pfam" id="PF07687">
    <property type="entry name" value="M20_dimer"/>
    <property type="match status" value="1"/>
</dbReference>
<feature type="domain" description="Peptidase M20 dimerisation" evidence="6">
    <location>
        <begin position="201"/>
        <end position="344"/>
    </location>
</feature>
<sequence length="447" mass="48217">MNAATEPAADLAHKVSSLLRWRTIWTDSPDIAEFEGFIADLRVQFPLVVARAEWERVHEYGLLVRMAGSAGVDGGATARATIILAHYDVVPTDGQPWTRDPFGGEIEAGRVWGRGALDDKGRLAAALEAAEQLLARGFTPEHDVYFSFGHDEEVIGDSARTASDLLHKRGIRPSIVLDEGSGIVADEFPGVKRRLALVSTAEKGASLVRIRSTGRGGHASTPSPGGAVSGLVDAVRTLQRRPSRPVLTAPIAALLTALASNSAGIRRLAYRAATRSPYIAQFALGRNDNERMALLRDTEAVTILRASKTANVVPVIADALVDQRLLPGSTMASGEQSIRRRIGDERFDVESLGGGDPSAMSQLAGEAYDRIRRAVEAVHSDVEIAPSLMVGATDARFFSRYSDVVYRFSPFAWSGTDRSTLHAADESVSVEMLDDARRFYEQILLGS</sequence>
<evidence type="ECO:0000256" key="3">
    <source>
        <dbReference type="ARBA" id="ARBA00022723"/>
    </source>
</evidence>
<evidence type="ECO:0000256" key="5">
    <source>
        <dbReference type="ARBA" id="ARBA00022833"/>
    </source>
</evidence>
<dbReference type="AlphaFoldDB" id="A0A5N5DWA9"/>
<keyword evidence="3" id="KW-0479">Metal-binding</keyword>
<dbReference type="PANTHER" id="PTHR45962">
    <property type="entry name" value="N-FATTY-ACYL-AMINO ACID SYNTHASE/HYDROLASE PM20D1"/>
    <property type="match status" value="1"/>
</dbReference>
<dbReference type="InterPro" id="IPR036264">
    <property type="entry name" value="Bact_exopeptidase_dim_dom"/>
</dbReference>
<dbReference type="Gene3D" id="3.30.70.360">
    <property type="match status" value="1"/>
</dbReference>
<dbReference type="InterPro" id="IPR011650">
    <property type="entry name" value="Peptidase_M20_dimer"/>
</dbReference>
<evidence type="ECO:0000313" key="7">
    <source>
        <dbReference type="EMBL" id="KAB2582137.1"/>
    </source>
</evidence>
<dbReference type="InterPro" id="IPR047177">
    <property type="entry name" value="Pept_M20A"/>
</dbReference>
<dbReference type="GO" id="GO:0008233">
    <property type="term" value="F:peptidase activity"/>
    <property type="evidence" value="ECO:0007669"/>
    <property type="project" value="UniProtKB-KW"/>
</dbReference>
<protein>
    <recommendedName>
        <fullName evidence="6">Peptidase M20 dimerisation domain-containing protein</fullName>
    </recommendedName>
</protein>
<evidence type="ECO:0000256" key="2">
    <source>
        <dbReference type="ARBA" id="ARBA00022670"/>
    </source>
</evidence>
<dbReference type="PANTHER" id="PTHR45962:SF1">
    <property type="entry name" value="N-FATTY-ACYL-AMINO ACID SYNTHASE_HYDROLASE PM20D1"/>
    <property type="match status" value="1"/>
</dbReference>
<organism evidence="7 8">
    <name type="scientific">Rhodococcus erythropolis</name>
    <name type="common">Arthrobacter picolinophilus</name>
    <dbReference type="NCBI Taxonomy" id="1833"/>
    <lineage>
        <taxon>Bacteria</taxon>
        <taxon>Bacillati</taxon>
        <taxon>Actinomycetota</taxon>
        <taxon>Actinomycetes</taxon>
        <taxon>Mycobacteriales</taxon>
        <taxon>Nocardiaceae</taxon>
        <taxon>Rhodococcus</taxon>
        <taxon>Rhodococcus erythropolis group</taxon>
    </lineage>
</organism>
<evidence type="ECO:0000259" key="6">
    <source>
        <dbReference type="Pfam" id="PF07687"/>
    </source>
</evidence>
<evidence type="ECO:0000256" key="4">
    <source>
        <dbReference type="ARBA" id="ARBA00022801"/>
    </source>
</evidence>
<reference evidence="7 8" key="1">
    <citation type="journal article" date="2017" name="Poromechanics V (2013)">
        <title>Genomic Characterization of the Arsenic-Tolerant Actinobacterium, &lt;i&gt;Rhodococcus erythropolis&lt;/i&gt; S43.</title>
        <authorList>
            <person name="Retamal-Morales G."/>
            <person name="Mehnert M."/>
            <person name="Schwabe R."/>
            <person name="Tischler D."/>
            <person name="Schloemann M."/>
            <person name="Levican G.J."/>
        </authorList>
    </citation>
    <scope>NUCLEOTIDE SEQUENCE [LARGE SCALE GENOMIC DNA]</scope>
    <source>
        <strain evidence="7 8">S43</strain>
    </source>
</reference>
<keyword evidence="2" id="KW-0645">Protease</keyword>
<keyword evidence="5" id="KW-0862">Zinc</keyword>
<dbReference type="SUPFAM" id="SSF53187">
    <property type="entry name" value="Zn-dependent exopeptidases"/>
    <property type="match status" value="1"/>
</dbReference>
<evidence type="ECO:0000313" key="8">
    <source>
        <dbReference type="Proteomes" id="UP000325576"/>
    </source>
</evidence>
<dbReference type="EMBL" id="MRBO01000731">
    <property type="protein sequence ID" value="KAB2582137.1"/>
    <property type="molecule type" value="Genomic_DNA"/>
</dbReference>
<evidence type="ECO:0000256" key="1">
    <source>
        <dbReference type="ARBA" id="ARBA00006247"/>
    </source>
</evidence>
<dbReference type="Proteomes" id="UP000325576">
    <property type="component" value="Unassembled WGS sequence"/>
</dbReference>
<gene>
    <name evidence="7" type="ORF">BS297_27390</name>
</gene>
<proteinExistence type="inferred from homology"/>
<dbReference type="InterPro" id="IPR002933">
    <property type="entry name" value="Peptidase_M20"/>
</dbReference>
<accession>A0A5N5DWA9</accession>
<comment type="caution">
    <text evidence="7">The sequence shown here is derived from an EMBL/GenBank/DDBJ whole genome shotgun (WGS) entry which is preliminary data.</text>
</comment>
<dbReference type="Pfam" id="PF01546">
    <property type="entry name" value="Peptidase_M20"/>
    <property type="match status" value="1"/>
</dbReference>
<dbReference type="Gene3D" id="1.10.150.900">
    <property type="match status" value="1"/>
</dbReference>
<dbReference type="GO" id="GO:0006508">
    <property type="term" value="P:proteolysis"/>
    <property type="evidence" value="ECO:0007669"/>
    <property type="project" value="UniProtKB-KW"/>
</dbReference>